<sequence length="259" mass="30043">MASWIVKQMPEHEVYLEPFFGSGAVLFNKPAARIETVNDLDGNIVNLFKVIREQPEALARAVELTPYSRQEYYQAFELLESDLSELERARVFLVRCWMARGGKTSDRTGWRHNIDTVTVNALPDWIGLPHAILEATNRLKKAQIENQDAVTLIERYNRKDCLIYADPPYLLETRTKRHYAHEMKDSEHEELLLTLNKHKGFVLLSGYDNDLYNDLLQGWSRLTKMSTTDAATSKQEVLWLNPAVTERNKQLSFFDIVQR</sequence>
<name>A0A4U2YHL2_9BACI</name>
<accession>A0A4U2YHL2</accession>
<dbReference type="PIRSF" id="PIRSF000398">
    <property type="entry name" value="M_m6A_EcoRV"/>
    <property type="match status" value="1"/>
</dbReference>
<keyword evidence="1 4" id="KW-0489">Methyltransferase</keyword>
<keyword evidence="5" id="KW-1185">Reference proteome</keyword>
<dbReference type="GO" id="GO:0043565">
    <property type="term" value="F:sequence-specific DNA binding"/>
    <property type="evidence" value="ECO:0007669"/>
    <property type="project" value="TreeGrafter"/>
</dbReference>
<evidence type="ECO:0000313" key="4">
    <source>
        <dbReference type="EMBL" id="TKI60094.1"/>
    </source>
</evidence>
<dbReference type="Gene3D" id="3.40.50.150">
    <property type="entry name" value="Vaccinia Virus protein VP39"/>
    <property type="match status" value="2"/>
</dbReference>
<dbReference type="GO" id="GO:0006298">
    <property type="term" value="P:mismatch repair"/>
    <property type="evidence" value="ECO:0007669"/>
    <property type="project" value="TreeGrafter"/>
</dbReference>
<evidence type="ECO:0000256" key="3">
    <source>
        <dbReference type="ARBA" id="ARBA00022691"/>
    </source>
</evidence>
<keyword evidence="2" id="KW-0808">Transferase</keyword>
<comment type="caution">
    <text evidence="4">The sequence shown here is derived from an EMBL/GenBank/DDBJ whole genome shotgun (WGS) entry which is preliminary data.</text>
</comment>
<dbReference type="InterPro" id="IPR012263">
    <property type="entry name" value="M_m6A_EcoRV"/>
</dbReference>
<evidence type="ECO:0000256" key="2">
    <source>
        <dbReference type="ARBA" id="ARBA00022679"/>
    </source>
</evidence>
<organism evidence="4 5">
    <name type="scientific">Lysinibacillus mangiferihumi</name>
    <dbReference type="NCBI Taxonomy" id="1130819"/>
    <lineage>
        <taxon>Bacteria</taxon>
        <taxon>Bacillati</taxon>
        <taxon>Bacillota</taxon>
        <taxon>Bacilli</taxon>
        <taxon>Bacillales</taxon>
        <taxon>Bacillaceae</taxon>
        <taxon>Lysinibacillus</taxon>
    </lineage>
</organism>
<evidence type="ECO:0000256" key="1">
    <source>
        <dbReference type="ARBA" id="ARBA00022603"/>
    </source>
</evidence>
<keyword evidence="3" id="KW-0949">S-adenosyl-L-methionine</keyword>
<dbReference type="GO" id="GO:0009307">
    <property type="term" value="P:DNA restriction-modification system"/>
    <property type="evidence" value="ECO:0007669"/>
    <property type="project" value="InterPro"/>
</dbReference>
<dbReference type="AlphaFoldDB" id="A0A4U2YHL2"/>
<protein>
    <submittedName>
        <fullName evidence="4">DNA adenine methylase</fullName>
    </submittedName>
</protein>
<dbReference type="InterPro" id="IPR029063">
    <property type="entry name" value="SAM-dependent_MTases_sf"/>
</dbReference>
<dbReference type="PANTHER" id="PTHR30481:SF4">
    <property type="entry name" value="SITE-SPECIFIC DNA-METHYLTRANSFERASE (ADENINE-SPECIFIC)"/>
    <property type="match status" value="1"/>
</dbReference>
<dbReference type="GO" id="GO:1904047">
    <property type="term" value="F:S-adenosyl-L-methionine binding"/>
    <property type="evidence" value="ECO:0007669"/>
    <property type="project" value="TreeGrafter"/>
</dbReference>
<evidence type="ECO:0000313" key="5">
    <source>
        <dbReference type="Proteomes" id="UP000308744"/>
    </source>
</evidence>
<dbReference type="GO" id="GO:0032259">
    <property type="term" value="P:methylation"/>
    <property type="evidence" value="ECO:0007669"/>
    <property type="project" value="UniProtKB-KW"/>
</dbReference>
<dbReference type="Proteomes" id="UP000308744">
    <property type="component" value="Unassembled WGS sequence"/>
</dbReference>
<dbReference type="InterPro" id="IPR012327">
    <property type="entry name" value="MeTrfase_D12"/>
</dbReference>
<dbReference type="PRINTS" id="PR00505">
    <property type="entry name" value="D12N6MTFRASE"/>
</dbReference>
<dbReference type="Pfam" id="PF02086">
    <property type="entry name" value="MethyltransfD12"/>
    <property type="match status" value="1"/>
</dbReference>
<dbReference type="PANTHER" id="PTHR30481">
    <property type="entry name" value="DNA ADENINE METHYLASE"/>
    <property type="match status" value="1"/>
</dbReference>
<reference evidence="4 5" key="1">
    <citation type="submission" date="2019-04" db="EMBL/GenBank/DDBJ databases">
        <title>Lysinibacillus genome sequencing.</title>
        <authorList>
            <person name="Dunlap C."/>
        </authorList>
    </citation>
    <scope>NUCLEOTIDE SEQUENCE [LARGE SCALE GENOMIC DNA]</scope>
    <source>
        <strain evidence="4 5">CCTCC AB 2010389</strain>
    </source>
</reference>
<gene>
    <name evidence="4" type="ORF">FC756_19870</name>
</gene>
<dbReference type="GO" id="GO:0009007">
    <property type="term" value="F:site-specific DNA-methyltransferase (adenine-specific) activity"/>
    <property type="evidence" value="ECO:0007669"/>
    <property type="project" value="UniProtKB-EC"/>
</dbReference>
<dbReference type="EMBL" id="SZPU01000085">
    <property type="protein sequence ID" value="TKI60094.1"/>
    <property type="molecule type" value="Genomic_DNA"/>
</dbReference>
<proteinExistence type="predicted"/>
<dbReference type="SUPFAM" id="SSF53335">
    <property type="entry name" value="S-adenosyl-L-methionine-dependent methyltransferases"/>
    <property type="match status" value="1"/>
</dbReference>